<dbReference type="AlphaFoldDB" id="A0A4R7KTE3"/>
<keyword evidence="2" id="KW-1185">Reference proteome</keyword>
<dbReference type="Proteomes" id="UP000295325">
    <property type="component" value="Unassembled WGS sequence"/>
</dbReference>
<evidence type="ECO:0000313" key="1">
    <source>
        <dbReference type="EMBL" id="TDT61158.1"/>
    </source>
</evidence>
<proteinExistence type="predicted"/>
<comment type="caution">
    <text evidence="1">The sequence shown here is derived from an EMBL/GenBank/DDBJ whole genome shotgun (WGS) entry which is preliminary data.</text>
</comment>
<dbReference type="Pfam" id="PF14056">
    <property type="entry name" value="DUF4250"/>
    <property type="match status" value="1"/>
</dbReference>
<name>A0A4R7KTE3_9CLOT</name>
<evidence type="ECO:0000313" key="2">
    <source>
        <dbReference type="Proteomes" id="UP000295325"/>
    </source>
</evidence>
<dbReference type="OrthoDB" id="6636823at2"/>
<accession>A0A4R7KTE3</accession>
<gene>
    <name evidence="1" type="ORF">EDD71_10856</name>
</gene>
<protein>
    <submittedName>
        <fullName evidence="1">Uncharacterized protein DUF4250</fullName>
    </submittedName>
</protein>
<organism evidence="1 2">
    <name type="scientific">Fonticella tunisiensis</name>
    <dbReference type="NCBI Taxonomy" id="1096341"/>
    <lineage>
        <taxon>Bacteria</taxon>
        <taxon>Bacillati</taxon>
        <taxon>Bacillota</taxon>
        <taxon>Clostridia</taxon>
        <taxon>Eubacteriales</taxon>
        <taxon>Clostridiaceae</taxon>
        <taxon>Fonticella</taxon>
    </lineage>
</organism>
<sequence length="66" mass="7835">MDRETILAMDSYILLSWLNMKLRDEFDSLELLCEEFGVDADDLVEKLHKIGYRYNRTTNQFISEDA</sequence>
<reference evidence="1 2" key="1">
    <citation type="submission" date="2019-03" db="EMBL/GenBank/DDBJ databases">
        <title>Genomic Encyclopedia of Type Strains, Phase IV (KMG-IV): sequencing the most valuable type-strain genomes for metagenomic binning, comparative biology and taxonomic classification.</title>
        <authorList>
            <person name="Goeker M."/>
        </authorList>
    </citation>
    <scope>NUCLEOTIDE SEQUENCE [LARGE SCALE GENOMIC DNA]</scope>
    <source>
        <strain evidence="1 2">DSM 24455</strain>
    </source>
</reference>
<dbReference type="EMBL" id="SOAZ01000008">
    <property type="protein sequence ID" value="TDT61158.1"/>
    <property type="molecule type" value="Genomic_DNA"/>
</dbReference>
<dbReference type="InterPro" id="IPR025346">
    <property type="entry name" value="DUF4250"/>
</dbReference>
<dbReference type="RefSeq" id="WP_133627901.1">
    <property type="nucleotide sequence ID" value="NZ_SOAZ01000008.1"/>
</dbReference>